<organism evidence="1 2">
    <name type="scientific">Tangfeifania diversioriginum</name>
    <dbReference type="NCBI Taxonomy" id="1168035"/>
    <lineage>
        <taxon>Bacteria</taxon>
        <taxon>Pseudomonadati</taxon>
        <taxon>Bacteroidota</taxon>
        <taxon>Bacteroidia</taxon>
        <taxon>Marinilabiliales</taxon>
        <taxon>Prolixibacteraceae</taxon>
        <taxon>Tangfeifania</taxon>
    </lineage>
</organism>
<keyword evidence="2" id="KW-1185">Reference proteome</keyword>
<proteinExistence type="predicted"/>
<reference evidence="1 2" key="1">
    <citation type="submission" date="2016-11" db="EMBL/GenBank/DDBJ databases">
        <authorList>
            <person name="Jaros S."/>
            <person name="Januszkiewicz K."/>
            <person name="Wedrychowicz H."/>
        </authorList>
    </citation>
    <scope>NUCLEOTIDE SEQUENCE [LARGE SCALE GENOMIC DNA]</scope>
    <source>
        <strain evidence="1 2">DSM 27063</strain>
    </source>
</reference>
<feature type="non-terminal residue" evidence="1">
    <location>
        <position position="1"/>
    </location>
</feature>
<evidence type="ECO:0000313" key="1">
    <source>
        <dbReference type="EMBL" id="SHJ56894.1"/>
    </source>
</evidence>
<name>A0A1M6KD71_9BACT</name>
<evidence type="ECO:0000313" key="2">
    <source>
        <dbReference type="Proteomes" id="UP000184050"/>
    </source>
</evidence>
<dbReference type="Proteomes" id="UP000184050">
    <property type="component" value="Unassembled WGS sequence"/>
</dbReference>
<accession>A0A1M6KD71</accession>
<sequence>ATFGETELFINFKNMNKVQVNPDLDEVELLKKVLLNLSRYREIGIICE</sequence>
<dbReference type="EMBL" id="FQZE01000023">
    <property type="protein sequence ID" value="SHJ56894.1"/>
    <property type="molecule type" value="Genomic_DNA"/>
</dbReference>
<dbReference type="AlphaFoldDB" id="A0A1M6KD71"/>
<protein>
    <submittedName>
        <fullName evidence="1">Uncharacterized protein</fullName>
    </submittedName>
</protein>
<gene>
    <name evidence="1" type="ORF">SAMN05444280_1231</name>
</gene>